<dbReference type="GO" id="GO:0008233">
    <property type="term" value="F:peptidase activity"/>
    <property type="evidence" value="ECO:0007669"/>
    <property type="project" value="UniProtKB-KW"/>
</dbReference>
<gene>
    <name evidence="8" type="ORF">SAMN04488113_10915</name>
</gene>
<dbReference type="RefSeq" id="WP_091633714.1">
    <property type="nucleotide sequence ID" value="NZ_FNYW01000009.1"/>
</dbReference>
<dbReference type="GO" id="GO:0005886">
    <property type="term" value="C:plasma membrane"/>
    <property type="evidence" value="ECO:0007669"/>
    <property type="project" value="TreeGrafter"/>
</dbReference>
<evidence type="ECO:0000313" key="8">
    <source>
        <dbReference type="EMBL" id="SEI66504.1"/>
    </source>
</evidence>
<dbReference type="Pfam" id="PF01957">
    <property type="entry name" value="NfeD"/>
    <property type="match status" value="1"/>
</dbReference>
<dbReference type="GO" id="GO:0006508">
    <property type="term" value="P:proteolysis"/>
    <property type="evidence" value="ECO:0007669"/>
    <property type="project" value="UniProtKB-KW"/>
</dbReference>
<keyword evidence="8" id="KW-0378">Hydrolase</keyword>
<keyword evidence="4 5" id="KW-0472">Membrane</keyword>
<proteinExistence type="predicted"/>
<dbReference type="AlphaFoldDB" id="A0A1H6SKT4"/>
<evidence type="ECO:0000259" key="6">
    <source>
        <dbReference type="Pfam" id="PF01957"/>
    </source>
</evidence>
<feature type="transmembrane region" description="Helical" evidence="5">
    <location>
        <begin position="67"/>
        <end position="86"/>
    </location>
</feature>
<protein>
    <submittedName>
        <fullName evidence="8">Membrane-bound serine protease (ClpP class)</fullName>
    </submittedName>
</protein>
<accession>A0A1H6SKT4</accession>
<dbReference type="InterPro" id="IPR002810">
    <property type="entry name" value="NfeD-like_C"/>
</dbReference>
<feature type="transmembrane region" description="Helical" evidence="5">
    <location>
        <begin position="92"/>
        <end position="111"/>
    </location>
</feature>
<feature type="domain" description="NfeD-like C-terminal" evidence="6">
    <location>
        <begin position="145"/>
        <end position="199"/>
    </location>
</feature>
<comment type="subcellular location">
    <subcellularLocation>
        <location evidence="1">Membrane</location>
        <topology evidence="1">Multi-pass membrane protein</topology>
    </subcellularLocation>
</comment>
<feature type="transmembrane region" description="Helical" evidence="5">
    <location>
        <begin position="35"/>
        <end position="60"/>
    </location>
</feature>
<dbReference type="EMBL" id="FNYW01000009">
    <property type="protein sequence ID" value="SEI66504.1"/>
    <property type="molecule type" value="Genomic_DNA"/>
</dbReference>
<evidence type="ECO:0000256" key="4">
    <source>
        <dbReference type="ARBA" id="ARBA00023136"/>
    </source>
</evidence>
<keyword evidence="9" id="KW-1185">Reference proteome</keyword>
<dbReference type="Gene3D" id="2.40.50.140">
    <property type="entry name" value="Nucleic acid-binding proteins"/>
    <property type="match status" value="1"/>
</dbReference>
<evidence type="ECO:0000256" key="1">
    <source>
        <dbReference type="ARBA" id="ARBA00004141"/>
    </source>
</evidence>
<dbReference type="Proteomes" id="UP000198564">
    <property type="component" value="Unassembled WGS sequence"/>
</dbReference>
<dbReference type="STRING" id="1130080.SAMN04488113_10915"/>
<dbReference type="PANTHER" id="PTHR33507">
    <property type="entry name" value="INNER MEMBRANE PROTEIN YBBJ"/>
    <property type="match status" value="1"/>
</dbReference>
<sequence>MEGLLLGLGFIGIALAILTPLFKSGAGLALLSMAAYFYFIGTETWLPIVLFTAGLLLIVFEIFVPDFGASGIIGIILLISGLYLTIGDFTQTIRDLSFSVVITAGVIIYLIKNGYSLSNVNKLILQTNIQSSSDSTAVEKDRINVGEEGVAVTPLRPSGKVTFGEDSTLYDVLSTEGHISKDTAVVVEKVKGTKITVRKK</sequence>
<evidence type="ECO:0000256" key="3">
    <source>
        <dbReference type="ARBA" id="ARBA00022989"/>
    </source>
</evidence>
<dbReference type="InterPro" id="IPR052165">
    <property type="entry name" value="Membrane_assoc_protease"/>
</dbReference>
<keyword evidence="8" id="KW-0645">Protease</keyword>
<feature type="domain" description="NfeD integral membrane" evidence="7">
    <location>
        <begin position="3"/>
        <end position="108"/>
    </location>
</feature>
<dbReference type="InterPro" id="IPR012340">
    <property type="entry name" value="NA-bd_OB-fold"/>
</dbReference>
<dbReference type="PANTHER" id="PTHR33507:SF3">
    <property type="entry name" value="INNER MEMBRANE PROTEIN YBBJ"/>
    <property type="match status" value="1"/>
</dbReference>
<dbReference type="InterPro" id="IPR056739">
    <property type="entry name" value="NfeD_membrane"/>
</dbReference>
<keyword evidence="2 5" id="KW-0812">Transmembrane</keyword>
<evidence type="ECO:0000259" key="7">
    <source>
        <dbReference type="Pfam" id="PF24961"/>
    </source>
</evidence>
<evidence type="ECO:0000256" key="5">
    <source>
        <dbReference type="SAM" id="Phobius"/>
    </source>
</evidence>
<evidence type="ECO:0000256" key="2">
    <source>
        <dbReference type="ARBA" id="ARBA00022692"/>
    </source>
</evidence>
<dbReference type="OrthoDB" id="9806253at2"/>
<evidence type="ECO:0000313" key="9">
    <source>
        <dbReference type="Proteomes" id="UP000198564"/>
    </source>
</evidence>
<keyword evidence="3 5" id="KW-1133">Transmembrane helix</keyword>
<name>A0A1H6SKT4_9LACT</name>
<reference evidence="9" key="1">
    <citation type="submission" date="2016-10" db="EMBL/GenBank/DDBJ databases">
        <authorList>
            <person name="Varghese N."/>
            <person name="Submissions S."/>
        </authorList>
    </citation>
    <scope>NUCLEOTIDE SEQUENCE [LARGE SCALE GENOMIC DNA]</scope>
    <source>
        <strain evidence="9">DSM 25751</strain>
    </source>
</reference>
<organism evidence="8 9">
    <name type="scientific">Alkalibacterium gilvum</name>
    <dbReference type="NCBI Taxonomy" id="1130080"/>
    <lineage>
        <taxon>Bacteria</taxon>
        <taxon>Bacillati</taxon>
        <taxon>Bacillota</taxon>
        <taxon>Bacilli</taxon>
        <taxon>Lactobacillales</taxon>
        <taxon>Carnobacteriaceae</taxon>
        <taxon>Alkalibacterium</taxon>
    </lineage>
</organism>
<dbReference type="Pfam" id="PF24961">
    <property type="entry name" value="NfeD_membrane"/>
    <property type="match status" value="1"/>
</dbReference>